<evidence type="ECO:0000256" key="1">
    <source>
        <dbReference type="ARBA" id="ARBA00001974"/>
    </source>
</evidence>
<keyword evidence="3" id="KW-0285">Flavoprotein</keyword>
<evidence type="ECO:0000256" key="5">
    <source>
        <dbReference type="ARBA" id="ARBA00023002"/>
    </source>
</evidence>
<dbReference type="AlphaFoldDB" id="A0A848QN43"/>
<keyword evidence="10" id="KW-1185">Reference proteome</keyword>
<dbReference type="InterPro" id="IPR007867">
    <property type="entry name" value="GMC_OxRtase_C"/>
</dbReference>
<feature type="domain" description="Glucose-methanol-choline oxidoreductase N-terminal" evidence="7">
    <location>
        <begin position="10"/>
        <end position="322"/>
    </location>
</feature>
<sequence length="576" mass="63822">MSSANSASFDAIVVGSGITGGWVAKELCERGHEVLVIERGRHLDHPSQEYTDGQAPWELEYRGLVPDYLAENDRYEMFRRKRHIYRNEHRQFFVDDAEYPYSYPKDRPFMWTRGYQLGGRSITWARQCYRWSQQDFDANRKDGHGVPWPIGYDDLAQWYDRVEGFAGVSGNSDGLDSVPDGNFIKPWAMSCAEEFVAANLRKTRPDRPMIIGRCANLTEPTEAATAVGRGVCQARARCSSGCAYGAYFSSLSATLPAARKTGNLSVETDQIVQSLIYDETSGKVSGVRTIGAKDKRQQTFTGKMVFLNAGSLNSVHILLNSRSERYPNGLANSSDKLGRYIMDHFGGAGASGDVPGFDDRYAFGRRPVGIYVPNYRHEQKEDADFLRGFGFQGSAQQRTSDRPKENAKGVGNALWQGGRQGANWRMTLFMYGEMLPYAENRATLHASKTDQFGIPLLHIDCEGRQNEKKMRSQGSKDAVDILTAGGCENIREIAPDPDAFIMLGERTHEMGGACMGEDPKASVVNGWCQSHDIPNLFISDGAVMSSCGTQNPSLTYMALSARAAHYAADLLQEGAI</sequence>
<keyword evidence="5" id="KW-0560">Oxidoreductase</keyword>
<proteinExistence type="inferred from homology"/>
<dbReference type="PANTHER" id="PTHR42784">
    <property type="entry name" value="PYRANOSE 2-OXIDASE"/>
    <property type="match status" value="1"/>
</dbReference>
<evidence type="ECO:0000259" key="7">
    <source>
        <dbReference type="Pfam" id="PF00732"/>
    </source>
</evidence>
<organism evidence="9 10">
    <name type="scientific">Pontixanthobacter rizhaonensis</name>
    <dbReference type="NCBI Taxonomy" id="2730337"/>
    <lineage>
        <taxon>Bacteria</taxon>
        <taxon>Pseudomonadati</taxon>
        <taxon>Pseudomonadota</taxon>
        <taxon>Alphaproteobacteria</taxon>
        <taxon>Sphingomonadales</taxon>
        <taxon>Erythrobacteraceae</taxon>
        <taxon>Pontixanthobacter</taxon>
    </lineage>
</organism>
<dbReference type="InterPro" id="IPR036188">
    <property type="entry name" value="FAD/NAD-bd_sf"/>
</dbReference>
<keyword evidence="4" id="KW-0274">FAD</keyword>
<evidence type="ECO:0000259" key="8">
    <source>
        <dbReference type="Pfam" id="PF05199"/>
    </source>
</evidence>
<dbReference type="GO" id="GO:0016614">
    <property type="term" value="F:oxidoreductase activity, acting on CH-OH group of donors"/>
    <property type="evidence" value="ECO:0007669"/>
    <property type="project" value="InterPro"/>
</dbReference>
<gene>
    <name evidence="9" type="ORF">HKD42_08185</name>
</gene>
<evidence type="ECO:0000256" key="3">
    <source>
        <dbReference type="ARBA" id="ARBA00022630"/>
    </source>
</evidence>
<dbReference type="SUPFAM" id="SSF51905">
    <property type="entry name" value="FAD/NAD(P)-binding domain"/>
    <property type="match status" value="1"/>
</dbReference>
<dbReference type="InterPro" id="IPR000172">
    <property type="entry name" value="GMC_OxRdtase_N"/>
</dbReference>
<accession>A0A848QN43</accession>
<comment type="similarity">
    <text evidence="2">Belongs to the GMC oxidoreductase family.</text>
</comment>
<evidence type="ECO:0000313" key="10">
    <source>
        <dbReference type="Proteomes" id="UP000561181"/>
    </source>
</evidence>
<dbReference type="Pfam" id="PF00732">
    <property type="entry name" value="GMC_oxred_N"/>
    <property type="match status" value="1"/>
</dbReference>
<dbReference type="RefSeq" id="WP_170012351.1">
    <property type="nucleotide sequence ID" value="NZ_JABCRE010000003.1"/>
</dbReference>
<feature type="domain" description="Glucose-methanol-choline oxidoreductase C-terminal" evidence="8">
    <location>
        <begin position="440"/>
        <end position="559"/>
    </location>
</feature>
<comment type="cofactor">
    <cofactor evidence="1">
        <name>FAD</name>
        <dbReference type="ChEBI" id="CHEBI:57692"/>
    </cofactor>
</comment>
<name>A0A848QN43_9SPHN</name>
<dbReference type="PANTHER" id="PTHR42784:SF1">
    <property type="entry name" value="PYRANOSE 2-OXIDASE"/>
    <property type="match status" value="1"/>
</dbReference>
<dbReference type="Proteomes" id="UP000561181">
    <property type="component" value="Unassembled WGS sequence"/>
</dbReference>
<dbReference type="Pfam" id="PF05199">
    <property type="entry name" value="GMC_oxred_C"/>
    <property type="match status" value="1"/>
</dbReference>
<comment type="caution">
    <text evidence="9">The sequence shown here is derived from an EMBL/GenBank/DDBJ whole genome shotgun (WGS) entry which is preliminary data.</text>
</comment>
<dbReference type="SUPFAM" id="SSF54373">
    <property type="entry name" value="FAD-linked reductases, C-terminal domain"/>
    <property type="match status" value="1"/>
</dbReference>
<reference evidence="9 10" key="1">
    <citation type="submission" date="2020-04" db="EMBL/GenBank/DDBJ databases">
        <authorList>
            <person name="Liu A."/>
        </authorList>
    </citation>
    <scope>NUCLEOTIDE SEQUENCE [LARGE SCALE GENOMIC DNA]</scope>
    <source>
        <strain evidence="9 10">RZ02</strain>
    </source>
</reference>
<protein>
    <submittedName>
        <fullName evidence="9">GMC family oxidoreductase</fullName>
    </submittedName>
</protein>
<dbReference type="InterPro" id="IPR051473">
    <property type="entry name" value="P2Ox-like"/>
</dbReference>
<evidence type="ECO:0000256" key="4">
    <source>
        <dbReference type="ARBA" id="ARBA00022827"/>
    </source>
</evidence>
<evidence type="ECO:0000256" key="6">
    <source>
        <dbReference type="SAM" id="MobiDB-lite"/>
    </source>
</evidence>
<feature type="region of interest" description="Disordered" evidence="6">
    <location>
        <begin position="394"/>
        <end position="413"/>
    </location>
</feature>
<evidence type="ECO:0000313" key="9">
    <source>
        <dbReference type="EMBL" id="NMW32037.1"/>
    </source>
</evidence>
<dbReference type="GO" id="GO:0050660">
    <property type="term" value="F:flavin adenine dinucleotide binding"/>
    <property type="evidence" value="ECO:0007669"/>
    <property type="project" value="InterPro"/>
</dbReference>
<dbReference type="Gene3D" id="3.50.50.60">
    <property type="entry name" value="FAD/NAD(P)-binding domain"/>
    <property type="match status" value="2"/>
</dbReference>
<dbReference type="EMBL" id="JABCRE010000003">
    <property type="protein sequence ID" value="NMW32037.1"/>
    <property type="molecule type" value="Genomic_DNA"/>
</dbReference>
<evidence type="ECO:0000256" key="2">
    <source>
        <dbReference type="ARBA" id="ARBA00010790"/>
    </source>
</evidence>